<dbReference type="InterPro" id="IPR016718">
    <property type="entry name" value="rRNA_m1G-MeTrfase_A_prd"/>
</dbReference>
<reference evidence="3" key="1">
    <citation type="submission" date="2015-10" db="EMBL/GenBank/DDBJ databases">
        <authorList>
            <person name="Gilbert D.G."/>
        </authorList>
    </citation>
    <scope>NUCLEOTIDE SEQUENCE</scope>
</reference>
<dbReference type="GO" id="GO:0032259">
    <property type="term" value="P:methylation"/>
    <property type="evidence" value="ECO:0007669"/>
    <property type="project" value="UniProtKB-KW"/>
</dbReference>
<organism evidence="3">
    <name type="scientific">hydrothermal vent metagenome</name>
    <dbReference type="NCBI Taxonomy" id="652676"/>
    <lineage>
        <taxon>unclassified sequences</taxon>
        <taxon>metagenomes</taxon>
        <taxon>ecological metagenomes</taxon>
    </lineage>
</organism>
<dbReference type="InterPro" id="IPR029063">
    <property type="entry name" value="SAM-dependent_MTases_sf"/>
</dbReference>
<dbReference type="GO" id="GO:0008168">
    <property type="term" value="F:methyltransferase activity"/>
    <property type="evidence" value="ECO:0007669"/>
    <property type="project" value="UniProtKB-KW"/>
</dbReference>
<accession>A0A160TAF2</accession>
<dbReference type="PIRSF" id="PIRSF018249">
    <property type="entry name" value="MyrA_prd"/>
    <property type="match status" value="1"/>
</dbReference>
<evidence type="ECO:0000313" key="3">
    <source>
        <dbReference type="EMBL" id="CUS41275.1"/>
    </source>
</evidence>
<gene>
    <name evidence="3" type="ORF">MGWOODY_Tha1501</name>
</gene>
<feature type="domain" description="Methyltransferase" evidence="1">
    <location>
        <begin position="90"/>
        <end position="164"/>
    </location>
</feature>
<dbReference type="InterPro" id="IPR048647">
    <property type="entry name" value="RlmA_N"/>
</dbReference>
<dbReference type="AlphaFoldDB" id="A0A160TAF2"/>
<dbReference type="Pfam" id="PF13649">
    <property type="entry name" value="Methyltransf_25"/>
    <property type="match status" value="1"/>
</dbReference>
<name>A0A160TAF2_9ZZZZ</name>
<dbReference type="EMBL" id="CZQC01000037">
    <property type="protein sequence ID" value="CUS41275.1"/>
    <property type="molecule type" value="Genomic_DNA"/>
</dbReference>
<protein>
    <submittedName>
        <fullName evidence="3">Ribosomal RNA large subunit methyltransferase A</fullName>
        <ecNumber evidence="3">2.1.1.-</ecNumber>
    </submittedName>
</protein>
<evidence type="ECO:0000259" key="2">
    <source>
        <dbReference type="Pfam" id="PF21302"/>
    </source>
</evidence>
<proteinExistence type="predicted"/>
<keyword evidence="3" id="KW-0489">Methyltransferase</keyword>
<sequence length="289" mass="32094">MSLPASLLVCPVCSNTLEQHDKRWQCRNNHSFDEARQGYLNLLLAQHKNSKAPGDDLAMADARARLLDSGVYEPVSNLLNSNVQGLPQRILDIGCGEGYYTARLKQHLANQGCAAQIVGLDISKDTIRRAVRRDRDIQWIVASGARPPVANHSMDLVISLFTPLMPQGLEGIIHSDTDIILVNTGPQHLIELRHIIYDEVRLDTFSPIAKMAAAGFECVGEDAVQQTIHLTSSQHIGDLLMMTPHHWRVTQAARERLLAHTELDVSIDVVLHRFRLSKNKIAIAGTESK</sequence>
<evidence type="ECO:0000259" key="1">
    <source>
        <dbReference type="Pfam" id="PF13649"/>
    </source>
</evidence>
<dbReference type="InterPro" id="IPR041698">
    <property type="entry name" value="Methyltransf_25"/>
</dbReference>
<dbReference type="Pfam" id="PF21302">
    <property type="entry name" value="Zn_ribbon_RlmA"/>
    <property type="match status" value="1"/>
</dbReference>
<feature type="domain" description="23S rRNA (guanine(745)-N(1))-methyltransferase N-terminal" evidence="2">
    <location>
        <begin position="9"/>
        <end position="51"/>
    </location>
</feature>
<dbReference type="SUPFAM" id="SSF53335">
    <property type="entry name" value="S-adenosyl-L-methionine-dependent methyltransferases"/>
    <property type="match status" value="1"/>
</dbReference>
<dbReference type="Gene3D" id="3.40.50.150">
    <property type="entry name" value="Vaccinia Virus protein VP39"/>
    <property type="match status" value="1"/>
</dbReference>
<dbReference type="CDD" id="cd02440">
    <property type="entry name" value="AdoMet_MTases"/>
    <property type="match status" value="1"/>
</dbReference>
<dbReference type="EC" id="2.1.1.-" evidence="3"/>
<keyword evidence="3" id="KW-0808">Transferase</keyword>